<protein>
    <submittedName>
        <fullName evidence="1">Uncharacterized protein</fullName>
    </submittedName>
</protein>
<dbReference type="AlphaFoldDB" id="A0A4Y2E902"/>
<reference evidence="1 2" key="1">
    <citation type="journal article" date="2019" name="Sci. Rep.">
        <title>Orb-weaving spider Araneus ventricosus genome elucidates the spidroin gene catalogue.</title>
        <authorList>
            <person name="Kono N."/>
            <person name="Nakamura H."/>
            <person name="Ohtoshi R."/>
            <person name="Moran D.A.P."/>
            <person name="Shinohara A."/>
            <person name="Yoshida Y."/>
            <person name="Fujiwara M."/>
            <person name="Mori M."/>
            <person name="Tomita M."/>
            <person name="Arakawa K."/>
        </authorList>
    </citation>
    <scope>NUCLEOTIDE SEQUENCE [LARGE SCALE GENOMIC DNA]</scope>
</reference>
<proteinExistence type="predicted"/>
<gene>
    <name evidence="1" type="ORF">AVEN_202314_1</name>
</gene>
<keyword evidence="2" id="KW-1185">Reference proteome</keyword>
<dbReference type="Proteomes" id="UP000499080">
    <property type="component" value="Unassembled WGS sequence"/>
</dbReference>
<dbReference type="EMBL" id="BGPR01000516">
    <property type="protein sequence ID" value="GBM24324.1"/>
    <property type="molecule type" value="Genomic_DNA"/>
</dbReference>
<evidence type="ECO:0000313" key="1">
    <source>
        <dbReference type="EMBL" id="GBM24324.1"/>
    </source>
</evidence>
<name>A0A4Y2E902_ARAVE</name>
<organism evidence="1 2">
    <name type="scientific">Araneus ventricosus</name>
    <name type="common">Orbweaver spider</name>
    <name type="synonym">Epeira ventricosa</name>
    <dbReference type="NCBI Taxonomy" id="182803"/>
    <lineage>
        <taxon>Eukaryota</taxon>
        <taxon>Metazoa</taxon>
        <taxon>Ecdysozoa</taxon>
        <taxon>Arthropoda</taxon>
        <taxon>Chelicerata</taxon>
        <taxon>Arachnida</taxon>
        <taxon>Araneae</taxon>
        <taxon>Araneomorphae</taxon>
        <taxon>Entelegynae</taxon>
        <taxon>Araneoidea</taxon>
        <taxon>Araneidae</taxon>
        <taxon>Araneus</taxon>
    </lineage>
</organism>
<accession>A0A4Y2E902</accession>
<evidence type="ECO:0000313" key="2">
    <source>
        <dbReference type="Proteomes" id="UP000499080"/>
    </source>
</evidence>
<sequence>MGRFPKKFTGLCSKERVSSETLEVVNLSGVCPLAPWPERKPATLSPRPSQQTLNDIETVGSILWTYNRPGKLIQNDTQGCVYGWQRNCLPSVYVAEAVIAYCPRPPLWAQ</sequence>
<comment type="caution">
    <text evidence="1">The sequence shown here is derived from an EMBL/GenBank/DDBJ whole genome shotgun (WGS) entry which is preliminary data.</text>
</comment>